<keyword evidence="2" id="KW-1185">Reference proteome</keyword>
<comment type="caution">
    <text evidence="1">The sequence shown here is derived from an EMBL/GenBank/DDBJ whole genome shotgun (WGS) entry which is preliminary data.</text>
</comment>
<gene>
    <name evidence="1" type="ORF">DUE52_21015</name>
</gene>
<dbReference type="PROSITE" id="PS51257">
    <property type="entry name" value="PROKAR_LIPOPROTEIN"/>
    <property type="match status" value="1"/>
</dbReference>
<dbReference type="EMBL" id="QOWE01000018">
    <property type="protein sequence ID" value="RCR67586.1"/>
    <property type="molecule type" value="Genomic_DNA"/>
</dbReference>
<reference evidence="1 2" key="1">
    <citation type="submission" date="2018-07" db="EMBL/GenBank/DDBJ databases">
        <title>Genome analysis of Larkinella rosea.</title>
        <authorList>
            <person name="Zhou Z."/>
            <person name="Wang G."/>
        </authorList>
    </citation>
    <scope>NUCLEOTIDE SEQUENCE [LARGE SCALE GENOMIC DNA]</scope>
    <source>
        <strain evidence="2">zzj9</strain>
    </source>
</reference>
<dbReference type="AlphaFoldDB" id="A0A368JKK9"/>
<evidence type="ECO:0000313" key="2">
    <source>
        <dbReference type="Proteomes" id="UP000253383"/>
    </source>
</evidence>
<dbReference type="RefSeq" id="WP_114408018.1">
    <property type="nucleotide sequence ID" value="NZ_QOWE01000018.1"/>
</dbReference>
<evidence type="ECO:0000313" key="1">
    <source>
        <dbReference type="EMBL" id="RCR67586.1"/>
    </source>
</evidence>
<name>A0A368JKK9_9BACT</name>
<sequence length="153" mass="17250">MKSLVAFRNRTGITVACVVGLLTLFSCNTTREPVYQGSYQEANAFVGQYAGLLMNQYYPNTGRDYQGITNQWNYDPDTRRYTIDMTSTWVGRGCWICDECQVEARGYLYVNDDGTQPQFRMERVNDCALGHDLQGLMIGTLINVAADELSKGN</sequence>
<proteinExistence type="predicted"/>
<protein>
    <submittedName>
        <fullName evidence="1">Uncharacterized protein</fullName>
    </submittedName>
</protein>
<dbReference type="Proteomes" id="UP000253383">
    <property type="component" value="Unassembled WGS sequence"/>
</dbReference>
<dbReference type="OrthoDB" id="948197at2"/>
<organism evidence="1 2">
    <name type="scientific">Larkinella punicea</name>
    <dbReference type="NCBI Taxonomy" id="2315727"/>
    <lineage>
        <taxon>Bacteria</taxon>
        <taxon>Pseudomonadati</taxon>
        <taxon>Bacteroidota</taxon>
        <taxon>Cytophagia</taxon>
        <taxon>Cytophagales</taxon>
        <taxon>Spirosomataceae</taxon>
        <taxon>Larkinella</taxon>
    </lineage>
</organism>
<accession>A0A368JKK9</accession>